<evidence type="ECO:0000259" key="3">
    <source>
        <dbReference type="Pfam" id="PF02397"/>
    </source>
</evidence>
<dbReference type="OrthoDB" id="9808602at2"/>
<evidence type="ECO:0000313" key="7">
    <source>
        <dbReference type="Proteomes" id="UP000231702"/>
    </source>
</evidence>
<sequence>MSFSRRKRIFDLVLTLLACVVLWPLLLGVGLAVWLCDGRPVFHGGERMQSPTRAFTLWKFRTMVPEEGDLGVTGGDKTNRVTPLGRRLRRARLDELPQLWNLLRGDISIVGPRPPLRRYVEAYPALYAEVLRCRPGLTGLATVAFRRREARLLAPCCTAEETEAVYCRRCIPTKARLDLLYAARQSLWLDLALILRTFWRE</sequence>
<evidence type="ECO:0000313" key="6">
    <source>
        <dbReference type="Proteomes" id="UP000231655"/>
    </source>
</evidence>
<organism evidence="5 6">
    <name type="scientific">Pseudooceanicola antarcticus</name>
    <dbReference type="NCBI Taxonomy" id="1247613"/>
    <lineage>
        <taxon>Bacteria</taxon>
        <taxon>Pseudomonadati</taxon>
        <taxon>Pseudomonadota</taxon>
        <taxon>Alphaproteobacteria</taxon>
        <taxon>Rhodobacterales</taxon>
        <taxon>Paracoccaceae</taxon>
        <taxon>Pseudooceanicola</taxon>
    </lineage>
</organism>
<evidence type="ECO:0000313" key="4">
    <source>
        <dbReference type="EMBL" id="PJE27484.1"/>
    </source>
</evidence>
<dbReference type="GO" id="GO:0016780">
    <property type="term" value="F:phosphotransferase activity, for other substituted phosphate groups"/>
    <property type="evidence" value="ECO:0007669"/>
    <property type="project" value="TreeGrafter"/>
</dbReference>
<dbReference type="Pfam" id="PF02397">
    <property type="entry name" value="Bac_transf"/>
    <property type="match status" value="1"/>
</dbReference>
<dbReference type="Proteomes" id="UP000231702">
    <property type="component" value="Unassembled WGS sequence"/>
</dbReference>
<proteinExistence type="inferred from homology"/>
<reference evidence="4 7" key="2">
    <citation type="journal article" date="2018" name="Int. J. Syst. Evol. Microbiol.">
        <title>Pseudooceanicola lipolyticus sp. nov., a marine alphaproteobacterium, reclassification of Oceanicola flagellatus as Pseudooceanicola flagellatus comb. nov. and emended description of the genus Pseudooceanicola.</title>
        <authorList>
            <person name="Huang M.-M."/>
            <person name="Guo L.-L."/>
            <person name="Wu Y.-H."/>
            <person name="Lai Q.-L."/>
            <person name="Shao Z.-Z."/>
            <person name="Wang C.-S."/>
            <person name="Wu M."/>
            <person name="Xu X.-W."/>
        </authorList>
    </citation>
    <scope>NUCLEOTIDE SEQUENCE [LARGE SCALE GENOMIC DNA]</scope>
    <source>
        <strain evidence="4 7">Ar-45</strain>
    </source>
</reference>
<evidence type="ECO:0000313" key="5">
    <source>
        <dbReference type="EMBL" id="SNY39413.1"/>
    </source>
</evidence>
<dbReference type="InterPro" id="IPR003362">
    <property type="entry name" value="Bact_transf"/>
</dbReference>
<dbReference type="PANTHER" id="PTHR30576:SF0">
    <property type="entry name" value="UNDECAPRENYL-PHOSPHATE N-ACETYLGALACTOSAMINYL 1-PHOSPHATE TRANSFERASE-RELATED"/>
    <property type="match status" value="1"/>
</dbReference>
<keyword evidence="2" id="KW-0270">Exopolysaccharide synthesis</keyword>
<evidence type="ECO:0000256" key="2">
    <source>
        <dbReference type="ARBA" id="ARBA00023169"/>
    </source>
</evidence>
<dbReference type="Proteomes" id="UP000231655">
    <property type="component" value="Unassembled WGS sequence"/>
</dbReference>
<name>A0A285HUV4_9RHOB</name>
<dbReference type="PANTHER" id="PTHR30576">
    <property type="entry name" value="COLANIC BIOSYNTHESIS UDP-GLUCOSE LIPID CARRIER TRANSFERASE"/>
    <property type="match status" value="1"/>
</dbReference>
<gene>
    <name evidence="4" type="ORF">CVM39_12900</name>
    <name evidence="5" type="ORF">SAMN06297129_0581</name>
</gene>
<dbReference type="EMBL" id="OBEA01000001">
    <property type="protein sequence ID" value="SNY39413.1"/>
    <property type="molecule type" value="Genomic_DNA"/>
</dbReference>
<dbReference type="GO" id="GO:0000271">
    <property type="term" value="P:polysaccharide biosynthetic process"/>
    <property type="evidence" value="ECO:0007669"/>
    <property type="project" value="UniProtKB-KW"/>
</dbReference>
<accession>A0A285HUV4</accession>
<protein>
    <submittedName>
        <fullName evidence="4 5">Sugar transferase</fullName>
    </submittedName>
</protein>
<keyword evidence="5" id="KW-0808">Transferase</keyword>
<dbReference type="RefSeq" id="WP_097144353.1">
    <property type="nucleotide sequence ID" value="NZ_OBEA01000001.1"/>
</dbReference>
<dbReference type="AlphaFoldDB" id="A0A285HUV4"/>
<comment type="similarity">
    <text evidence="1">Belongs to the bacterial sugar transferase family.</text>
</comment>
<feature type="domain" description="Bacterial sugar transferase" evidence="3">
    <location>
        <begin position="7"/>
        <end position="199"/>
    </location>
</feature>
<reference evidence="5 6" key="1">
    <citation type="submission" date="2017-09" db="EMBL/GenBank/DDBJ databases">
        <authorList>
            <person name="Ehlers B."/>
            <person name="Leendertz F.H."/>
        </authorList>
    </citation>
    <scope>NUCLEOTIDE SEQUENCE [LARGE SCALE GENOMIC DNA]</scope>
    <source>
        <strain evidence="5 6">CGMCC 1.12662</strain>
    </source>
</reference>
<dbReference type="EMBL" id="PGTD01000017">
    <property type="protein sequence ID" value="PJE27484.1"/>
    <property type="molecule type" value="Genomic_DNA"/>
</dbReference>
<evidence type="ECO:0000256" key="1">
    <source>
        <dbReference type="ARBA" id="ARBA00006464"/>
    </source>
</evidence>
<keyword evidence="7" id="KW-1185">Reference proteome</keyword>